<accession>A0A4Y9AE57</accession>
<organism evidence="4 5">
    <name type="scientific">Lentibacillus salicampi</name>
    <dbReference type="NCBI Taxonomy" id="175306"/>
    <lineage>
        <taxon>Bacteria</taxon>
        <taxon>Bacillati</taxon>
        <taxon>Bacillota</taxon>
        <taxon>Bacilli</taxon>
        <taxon>Bacillales</taxon>
        <taxon>Bacillaceae</taxon>
        <taxon>Lentibacillus</taxon>
    </lineage>
</organism>
<feature type="domain" description="Competence protein CoiA C-terminal" evidence="3">
    <location>
        <begin position="262"/>
        <end position="403"/>
    </location>
</feature>
<proteinExistence type="predicted"/>
<name>A0A4Y9AE57_9BACI</name>
<reference evidence="4 5" key="1">
    <citation type="submission" date="2019-03" db="EMBL/GenBank/DDBJ databases">
        <title>Genome sequence of Lentibacillus salicampi ATCC BAA-719.</title>
        <authorList>
            <person name="Maclea K.S."/>
            <person name="Simoes Junior M."/>
        </authorList>
    </citation>
    <scope>NUCLEOTIDE SEQUENCE [LARGE SCALE GENOMIC DNA]</scope>
    <source>
        <strain evidence="4 5">ATCC BAA-719</strain>
    </source>
</reference>
<evidence type="ECO:0000259" key="2">
    <source>
        <dbReference type="Pfam" id="PF25164"/>
    </source>
</evidence>
<evidence type="ECO:0008006" key="6">
    <source>
        <dbReference type="Google" id="ProtNLM"/>
    </source>
</evidence>
<dbReference type="EMBL" id="SRHY01000005">
    <property type="protein sequence ID" value="TFJ93612.1"/>
    <property type="molecule type" value="Genomic_DNA"/>
</dbReference>
<dbReference type="Pfam" id="PF25164">
    <property type="entry name" value="CoiA_N"/>
    <property type="match status" value="1"/>
</dbReference>
<dbReference type="InterPro" id="IPR010330">
    <property type="entry name" value="CoiA_nuc"/>
</dbReference>
<comment type="caution">
    <text evidence="4">The sequence shown here is derived from an EMBL/GenBank/DDBJ whole genome shotgun (WGS) entry which is preliminary data.</text>
</comment>
<dbReference type="Pfam" id="PF06054">
    <property type="entry name" value="CoiA_nuc"/>
    <property type="match status" value="1"/>
</dbReference>
<gene>
    <name evidence="4" type="ORF">E4U82_06545</name>
</gene>
<dbReference type="InterPro" id="IPR021176">
    <property type="entry name" value="Competence-induced_CoiA"/>
</dbReference>
<evidence type="ECO:0000259" key="3">
    <source>
        <dbReference type="Pfam" id="PF25166"/>
    </source>
</evidence>
<dbReference type="Pfam" id="PF25166">
    <property type="entry name" value="CoiA_C"/>
    <property type="match status" value="1"/>
</dbReference>
<protein>
    <recommendedName>
        <fullName evidence="6">Competence protein CoiA</fullName>
    </recommendedName>
</protein>
<evidence type="ECO:0000259" key="1">
    <source>
        <dbReference type="Pfam" id="PF06054"/>
    </source>
</evidence>
<evidence type="ECO:0000313" key="4">
    <source>
        <dbReference type="EMBL" id="TFJ93612.1"/>
    </source>
</evidence>
<evidence type="ECO:0000313" key="5">
    <source>
        <dbReference type="Proteomes" id="UP000298484"/>
    </source>
</evidence>
<feature type="domain" description="Competence protein CoiA nuclease-like" evidence="1">
    <location>
        <begin position="94"/>
        <end position="251"/>
    </location>
</feature>
<dbReference type="PIRSF" id="PIRSF007487">
    <property type="entry name" value="Competence-induced_CoiA_bac"/>
    <property type="match status" value="1"/>
</dbReference>
<dbReference type="InterPro" id="IPR057253">
    <property type="entry name" value="CoiA-like_N"/>
</dbReference>
<sequence length="423" mass="49742">MYFRKNSLFFAGFCSPLSNSLIGGVFFMLQAKTEYGTIVTLASFTKKEISSVKEKTQFFCPACQEPVIVKAGAKITPHFAHSSKSSCPAQEGGEGGYHEKGKLLLYQWLRWQQLDVQLEAYLPAINQRPDILVKLKNKTVAVEYQCARIPPTDVIKRNEGYHREGIVPIWILGANRFNRRERNEIRIDQFQLHFIHQFSADFPLTLYFFCPDTLRFSSFQDFYFTALQRAIGKMTIRKLNDMRFTDLFKTSFFSPQQLFQVWKQEKRSFRIRPSRRVYGRELAWNQWLYVNAIHRQSLPSIVYLPVSAQFRMITQPWDWQSRICLEIIYPLASGETFSLQRCMRVLRQHLRHSSLFPLMKSTDNPVYQYLQLLQKLQIIKETPSGHFIKQKPFMFYEHIEAAIDGDSQLMDQLMLKQNMGMFH</sequence>
<dbReference type="OrthoDB" id="3784230at2"/>
<dbReference type="InterPro" id="IPR057252">
    <property type="entry name" value="CoiA_C"/>
</dbReference>
<dbReference type="AlphaFoldDB" id="A0A4Y9AE57"/>
<keyword evidence="5" id="KW-1185">Reference proteome</keyword>
<dbReference type="Proteomes" id="UP000298484">
    <property type="component" value="Unassembled WGS sequence"/>
</dbReference>
<feature type="domain" description="Competence protein CoiA-like N-terminal" evidence="2">
    <location>
        <begin position="42"/>
        <end position="89"/>
    </location>
</feature>